<dbReference type="AlphaFoldDB" id="A0A4V4HSS9"/>
<keyword evidence="2" id="KW-1185">Reference proteome</keyword>
<sequence>MPRACGGGAASILPIRPFAPIGPSTLTSPAAGWSPPGIDTTVPSVARVYDAILGGRDNFEVDREAAQTFMWHIPQAKQVAWSNRAALIRGVQYMVRQAGIDQILDIGCGLPTKQNTHEAAQEINPATRVVYVDNDPMVLAHGRALLANNENTTVVTADLRDPQAILDDPVVHEYLDFDRPVGVMLIGMIMLISDDEGPDDIIATLMEPLAPGSHLFITDWPDTGDPAQHALSRACLETLGNGWARPLDEVRSRFQGMEMVPPGLDYIARWFPEDPEKPVAEFEDLESHERTMMAGIAVKR</sequence>
<reference evidence="1 2" key="2">
    <citation type="submission" date="2019-05" db="EMBL/GenBank/DDBJ databases">
        <title>Glycomyces buryatensis sp. nov.</title>
        <authorList>
            <person name="Nikitina E."/>
        </authorList>
    </citation>
    <scope>NUCLEOTIDE SEQUENCE [LARGE SCALE GENOMIC DNA]</scope>
    <source>
        <strain evidence="1 2">18</strain>
    </source>
</reference>
<comment type="caution">
    <text evidence="1">The sequence shown here is derived from an EMBL/GenBank/DDBJ whole genome shotgun (WGS) entry which is preliminary data.</text>
</comment>
<dbReference type="Proteomes" id="UP000308760">
    <property type="component" value="Unassembled WGS sequence"/>
</dbReference>
<dbReference type="Pfam" id="PF04672">
    <property type="entry name" value="Methyltransf_19"/>
    <property type="match status" value="1"/>
</dbReference>
<evidence type="ECO:0000313" key="2">
    <source>
        <dbReference type="Proteomes" id="UP000308760"/>
    </source>
</evidence>
<dbReference type="Gene3D" id="3.40.50.150">
    <property type="entry name" value="Vaccinia Virus protein VP39"/>
    <property type="match status" value="1"/>
</dbReference>
<dbReference type="InterPro" id="IPR029063">
    <property type="entry name" value="SAM-dependent_MTases_sf"/>
</dbReference>
<keyword evidence="1" id="KW-0808">Transferase</keyword>
<dbReference type="InterPro" id="IPR006764">
    <property type="entry name" value="SAM_dep_MeTrfase_SAV2177_type"/>
</dbReference>
<dbReference type="GO" id="GO:0008168">
    <property type="term" value="F:methyltransferase activity"/>
    <property type="evidence" value="ECO:0007669"/>
    <property type="project" value="UniProtKB-KW"/>
</dbReference>
<keyword evidence="1" id="KW-0489">Methyltransferase</keyword>
<dbReference type="PIRSF" id="PIRSF017393">
    <property type="entry name" value="MTase_SAV2177"/>
    <property type="match status" value="1"/>
</dbReference>
<dbReference type="CDD" id="cd02440">
    <property type="entry name" value="AdoMet_MTases"/>
    <property type="match status" value="1"/>
</dbReference>
<gene>
    <name evidence="1" type="ORF">FAB82_04510</name>
</gene>
<organism evidence="1 2">
    <name type="scientific">Glycomyces buryatensis</name>
    <dbReference type="NCBI Taxonomy" id="2570927"/>
    <lineage>
        <taxon>Bacteria</taxon>
        <taxon>Bacillati</taxon>
        <taxon>Actinomycetota</taxon>
        <taxon>Actinomycetes</taxon>
        <taxon>Glycomycetales</taxon>
        <taxon>Glycomycetaceae</taxon>
        <taxon>Glycomyces</taxon>
    </lineage>
</organism>
<dbReference type="GO" id="GO:0032259">
    <property type="term" value="P:methylation"/>
    <property type="evidence" value="ECO:0007669"/>
    <property type="project" value="UniProtKB-KW"/>
</dbReference>
<dbReference type="EMBL" id="STGY01000016">
    <property type="protein sequence ID" value="THV42786.1"/>
    <property type="molecule type" value="Genomic_DNA"/>
</dbReference>
<dbReference type="OrthoDB" id="4134439at2"/>
<dbReference type="SUPFAM" id="SSF53335">
    <property type="entry name" value="S-adenosyl-L-methionine-dependent methyltransferases"/>
    <property type="match status" value="1"/>
</dbReference>
<accession>A0A4V4HSS9</accession>
<proteinExistence type="predicted"/>
<reference evidence="2" key="1">
    <citation type="submission" date="2019-04" db="EMBL/GenBank/DDBJ databases">
        <title>Nocardioides xinjiangensis sp. nov.</title>
        <authorList>
            <person name="Liu S."/>
        </authorList>
    </citation>
    <scope>NUCLEOTIDE SEQUENCE [LARGE SCALE GENOMIC DNA]</scope>
    <source>
        <strain evidence="2">18</strain>
    </source>
</reference>
<name>A0A4V4HSS9_9ACTN</name>
<protein>
    <submittedName>
        <fullName evidence="1">SAM-dependent methyltransferase</fullName>
    </submittedName>
</protein>
<evidence type="ECO:0000313" key="1">
    <source>
        <dbReference type="EMBL" id="THV42786.1"/>
    </source>
</evidence>